<dbReference type="Proteomes" id="UP000217790">
    <property type="component" value="Unassembled WGS sequence"/>
</dbReference>
<dbReference type="AlphaFoldDB" id="A0A2H3EM52"/>
<evidence type="ECO:0000256" key="1">
    <source>
        <dbReference type="SAM" id="MobiDB-lite"/>
    </source>
</evidence>
<dbReference type="EMBL" id="KZ293646">
    <property type="protein sequence ID" value="PBL00107.1"/>
    <property type="molecule type" value="Genomic_DNA"/>
</dbReference>
<dbReference type="OMA" id="VDATMIW"/>
<accession>A0A2H3EM52</accession>
<keyword evidence="2" id="KW-0472">Membrane</keyword>
<keyword evidence="2" id="KW-1133">Transmembrane helix</keyword>
<evidence type="ECO:0008006" key="5">
    <source>
        <dbReference type="Google" id="ProtNLM"/>
    </source>
</evidence>
<proteinExistence type="predicted"/>
<keyword evidence="4" id="KW-1185">Reference proteome</keyword>
<evidence type="ECO:0000313" key="3">
    <source>
        <dbReference type="EMBL" id="PBL00107.1"/>
    </source>
</evidence>
<reference evidence="4" key="1">
    <citation type="journal article" date="2017" name="Nat. Ecol. Evol.">
        <title>Genome expansion and lineage-specific genetic innovations in the forest pathogenic fungi Armillaria.</title>
        <authorList>
            <person name="Sipos G."/>
            <person name="Prasanna A.N."/>
            <person name="Walter M.C."/>
            <person name="O'Connor E."/>
            <person name="Balint B."/>
            <person name="Krizsan K."/>
            <person name="Kiss B."/>
            <person name="Hess J."/>
            <person name="Varga T."/>
            <person name="Slot J."/>
            <person name="Riley R."/>
            <person name="Boka B."/>
            <person name="Rigling D."/>
            <person name="Barry K."/>
            <person name="Lee J."/>
            <person name="Mihaltcheva S."/>
            <person name="LaButti K."/>
            <person name="Lipzen A."/>
            <person name="Waldron R."/>
            <person name="Moloney N.M."/>
            <person name="Sperisen C."/>
            <person name="Kredics L."/>
            <person name="Vagvoelgyi C."/>
            <person name="Patrignani A."/>
            <person name="Fitzpatrick D."/>
            <person name="Nagy I."/>
            <person name="Doyle S."/>
            <person name="Anderson J.B."/>
            <person name="Grigoriev I.V."/>
            <person name="Gueldener U."/>
            <person name="Muensterkoetter M."/>
            <person name="Nagy L.G."/>
        </authorList>
    </citation>
    <scope>NUCLEOTIDE SEQUENCE [LARGE SCALE GENOMIC DNA]</scope>
    <source>
        <strain evidence="4">Ar21-2</strain>
    </source>
</reference>
<feature type="transmembrane region" description="Helical" evidence="2">
    <location>
        <begin position="28"/>
        <end position="50"/>
    </location>
</feature>
<feature type="transmembrane region" description="Helical" evidence="2">
    <location>
        <begin position="192"/>
        <end position="212"/>
    </location>
</feature>
<evidence type="ECO:0000256" key="2">
    <source>
        <dbReference type="SAM" id="Phobius"/>
    </source>
</evidence>
<gene>
    <name evidence="3" type="ORF">ARMGADRAFT_1006363</name>
</gene>
<evidence type="ECO:0000313" key="4">
    <source>
        <dbReference type="Proteomes" id="UP000217790"/>
    </source>
</evidence>
<name>A0A2H3EM52_ARMGA</name>
<feature type="region of interest" description="Disordered" evidence="1">
    <location>
        <begin position="303"/>
        <end position="358"/>
    </location>
</feature>
<sequence length="358" mass="39863">MQASLPPGLSDADKAKILNDLGSEMDRVILASLLQGLYTGIIAVALWNIYMHKSRPIGPPMIIVIVVLYLTTCANLSLDWLIVRTALVTNGQNILTIFTNFSNPLRWITVVTGVFGVVCTILVDATMIWRCWLVWGRHWQIVLLPALCMVAAAGTLTFFFHYHLLPTISHTALKIYVTCQPYSALQSYFQYLVIYASMTLATTLWCTLLMIYRVLTVAQGAEGAGAYRHVLEVLVESSALYAVPLIFYVVFFARRSTVFYYLDPIAGIMRGIAPTLLVGRVAAGHARADDSWKGSVMTSPLRFGQDKTEKSSQEYSMAVDDDVEAQSGRESDSRVDEEEEGSDKPENHSEDPIIELRH</sequence>
<feature type="transmembrane region" description="Helical" evidence="2">
    <location>
        <begin position="62"/>
        <end position="87"/>
    </location>
</feature>
<keyword evidence="2" id="KW-0812">Transmembrane</keyword>
<organism evidence="3 4">
    <name type="scientific">Armillaria gallica</name>
    <name type="common">Bulbous honey fungus</name>
    <name type="synonym">Armillaria bulbosa</name>
    <dbReference type="NCBI Taxonomy" id="47427"/>
    <lineage>
        <taxon>Eukaryota</taxon>
        <taxon>Fungi</taxon>
        <taxon>Dikarya</taxon>
        <taxon>Basidiomycota</taxon>
        <taxon>Agaricomycotina</taxon>
        <taxon>Agaricomycetes</taxon>
        <taxon>Agaricomycetidae</taxon>
        <taxon>Agaricales</taxon>
        <taxon>Marasmiineae</taxon>
        <taxon>Physalacriaceae</taxon>
        <taxon>Armillaria</taxon>
    </lineage>
</organism>
<feature type="transmembrane region" description="Helical" evidence="2">
    <location>
        <begin position="141"/>
        <end position="164"/>
    </location>
</feature>
<dbReference type="OrthoDB" id="2926605at2759"/>
<feature type="transmembrane region" description="Helical" evidence="2">
    <location>
        <begin position="107"/>
        <end position="129"/>
    </location>
</feature>
<protein>
    <recommendedName>
        <fullName evidence="5">Family A G protein-coupled receptor-like protein</fullName>
    </recommendedName>
</protein>
<feature type="transmembrane region" description="Helical" evidence="2">
    <location>
        <begin position="233"/>
        <end position="253"/>
    </location>
</feature>
<dbReference type="InParanoid" id="A0A2H3EM52"/>
<feature type="compositionally biased region" description="Basic and acidic residues" evidence="1">
    <location>
        <begin position="342"/>
        <end position="358"/>
    </location>
</feature>